<sequence length="158" mass="19036">ETILRLADYFIERKRLEGKIKQDSKNAKKREDMLVPFKDEFRNFVILYYCERLDENIHLYAINKKFSTYESHRLEHLTKGHPFLKDIDVLQKYRLEDINHVLSFLLGTRYGREKILKSFESSTRPTKYFEKIRLFFERSGISGEEEYKEENGGDILDI</sequence>
<dbReference type="AlphaFoldDB" id="X1PFN5"/>
<name>X1PFN5_9ZZZZ</name>
<comment type="caution">
    <text evidence="1">The sequence shown here is derived from an EMBL/GenBank/DDBJ whole genome shotgun (WGS) entry which is preliminary data.</text>
</comment>
<dbReference type="EMBL" id="BARV01030130">
    <property type="protein sequence ID" value="GAI37840.1"/>
    <property type="molecule type" value="Genomic_DNA"/>
</dbReference>
<reference evidence="1" key="1">
    <citation type="journal article" date="2014" name="Front. Microbiol.">
        <title>High frequency of phylogenetically diverse reductive dehalogenase-homologous genes in deep subseafloor sedimentary metagenomes.</title>
        <authorList>
            <person name="Kawai M."/>
            <person name="Futagami T."/>
            <person name="Toyoda A."/>
            <person name="Takaki Y."/>
            <person name="Nishi S."/>
            <person name="Hori S."/>
            <person name="Arai W."/>
            <person name="Tsubouchi T."/>
            <person name="Morono Y."/>
            <person name="Uchiyama I."/>
            <person name="Ito T."/>
            <person name="Fujiyama A."/>
            <person name="Inagaki F."/>
            <person name="Takami H."/>
        </authorList>
    </citation>
    <scope>NUCLEOTIDE SEQUENCE</scope>
    <source>
        <strain evidence="1">Expedition CK06-06</strain>
    </source>
</reference>
<gene>
    <name evidence="1" type="ORF">S06H3_47907</name>
</gene>
<organism evidence="1">
    <name type="scientific">marine sediment metagenome</name>
    <dbReference type="NCBI Taxonomy" id="412755"/>
    <lineage>
        <taxon>unclassified sequences</taxon>
        <taxon>metagenomes</taxon>
        <taxon>ecological metagenomes</taxon>
    </lineage>
</organism>
<protein>
    <submittedName>
        <fullName evidence="1">Uncharacterized protein</fullName>
    </submittedName>
</protein>
<evidence type="ECO:0000313" key="1">
    <source>
        <dbReference type="EMBL" id="GAI37840.1"/>
    </source>
</evidence>
<accession>X1PFN5</accession>
<feature type="non-terminal residue" evidence="1">
    <location>
        <position position="1"/>
    </location>
</feature>
<proteinExistence type="predicted"/>